<evidence type="ECO:0000313" key="1">
    <source>
        <dbReference type="EMBL" id="QHU27591.1"/>
    </source>
</evidence>
<proteinExistence type="predicted"/>
<organism evidence="1">
    <name type="scientific">viral metagenome</name>
    <dbReference type="NCBI Taxonomy" id="1070528"/>
    <lineage>
        <taxon>unclassified sequences</taxon>
        <taxon>metagenomes</taxon>
        <taxon>organismal metagenomes</taxon>
    </lineage>
</organism>
<dbReference type="EMBL" id="MN740459">
    <property type="protein sequence ID" value="QHU27591.1"/>
    <property type="molecule type" value="Genomic_DNA"/>
</dbReference>
<sequence length="115" mass="13759">MDTDNPLRKCDKCKITKPKSLFYRYKYCKRCHIKNYIKEHILNARIANHLNLSIDEINNIMENKDDINDSTRNLLGEHERYDEVIMYYTGHNMRDSTIITNDVIENFLDETVVPF</sequence>
<accession>A0A6C0LD45</accession>
<reference evidence="1" key="1">
    <citation type="journal article" date="2020" name="Nature">
        <title>Giant virus diversity and host interactions through global metagenomics.</title>
        <authorList>
            <person name="Schulz F."/>
            <person name="Roux S."/>
            <person name="Paez-Espino D."/>
            <person name="Jungbluth S."/>
            <person name="Walsh D.A."/>
            <person name="Denef V.J."/>
            <person name="McMahon K.D."/>
            <person name="Konstantinidis K.T."/>
            <person name="Eloe-Fadrosh E.A."/>
            <person name="Kyrpides N.C."/>
            <person name="Woyke T."/>
        </authorList>
    </citation>
    <scope>NUCLEOTIDE SEQUENCE</scope>
    <source>
        <strain evidence="1">GVMAG-M-3300027769-26</strain>
    </source>
</reference>
<protein>
    <submittedName>
        <fullName evidence="1">Uncharacterized protein</fullName>
    </submittedName>
</protein>
<dbReference type="AlphaFoldDB" id="A0A6C0LD45"/>
<name>A0A6C0LD45_9ZZZZ</name>